<dbReference type="PANTHER" id="PTHR35179">
    <property type="entry name" value="PROTEIN CBG02620"/>
    <property type="match status" value="1"/>
</dbReference>
<organism evidence="2 3">
    <name type="scientific">Puccinia triticina</name>
    <dbReference type="NCBI Taxonomy" id="208348"/>
    <lineage>
        <taxon>Eukaryota</taxon>
        <taxon>Fungi</taxon>
        <taxon>Dikarya</taxon>
        <taxon>Basidiomycota</taxon>
        <taxon>Pucciniomycotina</taxon>
        <taxon>Pucciniomycetes</taxon>
        <taxon>Pucciniales</taxon>
        <taxon>Pucciniaceae</taxon>
        <taxon>Puccinia</taxon>
    </lineage>
</organism>
<keyword evidence="3" id="KW-1185">Reference proteome</keyword>
<reference evidence="2" key="1">
    <citation type="submission" date="2022-10" db="EMBL/GenBank/DDBJ databases">
        <title>Puccinia triticina Genome sequencing and assembly.</title>
        <authorList>
            <person name="Li C."/>
        </authorList>
    </citation>
    <scope>NUCLEOTIDE SEQUENCE</scope>
    <source>
        <strain evidence="2">Pt15</strain>
    </source>
</reference>
<dbReference type="RefSeq" id="XP_053027657.1">
    <property type="nucleotide sequence ID" value="XM_053164158.1"/>
</dbReference>
<keyword evidence="1" id="KW-1133">Transmembrane helix</keyword>
<feature type="transmembrane region" description="Helical" evidence="1">
    <location>
        <begin position="56"/>
        <end position="74"/>
    </location>
</feature>
<feature type="transmembrane region" description="Helical" evidence="1">
    <location>
        <begin position="147"/>
        <end position="165"/>
    </location>
</feature>
<accession>A0ABY7D750</accession>
<name>A0ABY7D750_9BASI</name>
<evidence type="ECO:0000256" key="1">
    <source>
        <dbReference type="SAM" id="Phobius"/>
    </source>
</evidence>
<keyword evidence="1" id="KW-0472">Membrane</keyword>
<dbReference type="PANTHER" id="PTHR35179:SF2">
    <property type="entry name" value="START DOMAIN-CONTAINING PROTEIN"/>
    <property type="match status" value="1"/>
</dbReference>
<sequence length="415" mass="46313">MFLAEEIPPWELAVYTVYSFYPDQVTMSRPSLLAGRASSRTPTVISVSRGWTAAEFQLVGVVFGITLGFGYFVVCHAASQARKISANLTSACITFLFASGVIDASIPYYLCVIHLCAWSMNSVSGLQSVSRIILIWSSPFHCKCLRWGIWIWAFLLTGAAFSTWIPARLQVSEQIIKLNAICYPIVRVVCLLTNACLNITFIYSVKNSLVANGLTKYNRLLRFNAKIMALSLFLDLVPILLFLLYISFFPLSTMIKLQIELVTNDLIVEVIKSENQLRIIRESHARLIPGYHTLDGIESTISTPRTCMFGDEEGMKSSKHKRLTVPNHPDMWKLPSISPNLASPPSLKIGESAPAGLSIQLDDMFDSSTYFGMFMPYASPIDSESEDWVHSRMSSGYSCETDLTVDSHIALRLLK</sequence>
<evidence type="ECO:0000313" key="2">
    <source>
        <dbReference type="EMBL" id="WAQ92102.1"/>
    </source>
</evidence>
<keyword evidence="1" id="KW-0812">Transmembrane</keyword>
<evidence type="ECO:0008006" key="4">
    <source>
        <dbReference type="Google" id="ProtNLM"/>
    </source>
</evidence>
<dbReference type="GeneID" id="77805041"/>
<feature type="transmembrane region" description="Helical" evidence="1">
    <location>
        <begin position="86"/>
        <end position="106"/>
    </location>
</feature>
<protein>
    <recommendedName>
        <fullName evidence="4">G-protein coupled receptors family 1 profile domain-containing protein</fullName>
    </recommendedName>
</protein>
<proteinExistence type="predicted"/>
<feature type="transmembrane region" description="Helical" evidence="1">
    <location>
        <begin position="227"/>
        <end position="248"/>
    </location>
</feature>
<dbReference type="EMBL" id="CP110436">
    <property type="protein sequence ID" value="WAQ92102.1"/>
    <property type="molecule type" value="Genomic_DNA"/>
</dbReference>
<feature type="transmembrane region" description="Helical" evidence="1">
    <location>
        <begin position="185"/>
        <end position="206"/>
    </location>
</feature>
<gene>
    <name evidence="2" type="ORF">PtA15_16A7</name>
</gene>
<evidence type="ECO:0000313" key="3">
    <source>
        <dbReference type="Proteomes" id="UP001164743"/>
    </source>
</evidence>
<dbReference type="Proteomes" id="UP001164743">
    <property type="component" value="Chromosome 16A"/>
</dbReference>